<dbReference type="RefSeq" id="WP_078765078.1">
    <property type="nucleotide sequence ID" value="NZ_FUXZ01000002.1"/>
</dbReference>
<dbReference type="Pfam" id="PF12796">
    <property type="entry name" value="Ank_2"/>
    <property type="match status" value="1"/>
</dbReference>
<sequence>MIDKMGRDKMHYRIAHINNSIMENKEEVLKDMKNIDNPDFQDYQGVSYLHMACQAHSLEAIKLLLDLGANPNINDKKGFSPITSSLGTINKNNGAILKLMLQYGLDLKKMEGNQTLKEWIEMFDDEELNEIIRNNQ</sequence>
<reference evidence="2 3" key="1">
    <citation type="submission" date="2017-02" db="EMBL/GenBank/DDBJ databases">
        <authorList>
            <person name="Peterson S.W."/>
        </authorList>
    </citation>
    <scope>NUCLEOTIDE SEQUENCE [LARGE SCALE GENOMIC DNA]</scope>
    <source>
        <strain evidence="2 3">ATCC 35992</strain>
    </source>
</reference>
<dbReference type="EMBL" id="FUXZ01000002">
    <property type="protein sequence ID" value="SKA60145.1"/>
    <property type="molecule type" value="Genomic_DNA"/>
</dbReference>
<dbReference type="SMART" id="SM00248">
    <property type="entry name" value="ANK"/>
    <property type="match status" value="2"/>
</dbReference>
<accession>A0A1T4V5A3</accession>
<feature type="repeat" description="ANK" evidence="1">
    <location>
        <begin position="44"/>
        <end position="76"/>
    </location>
</feature>
<keyword evidence="1" id="KW-0040">ANK repeat</keyword>
<proteinExistence type="predicted"/>
<organism evidence="2 3">
    <name type="scientific">Eubacterium uniforme</name>
    <dbReference type="NCBI Taxonomy" id="39495"/>
    <lineage>
        <taxon>Bacteria</taxon>
        <taxon>Bacillati</taxon>
        <taxon>Bacillota</taxon>
        <taxon>Clostridia</taxon>
        <taxon>Eubacteriales</taxon>
        <taxon>Eubacteriaceae</taxon>
        <taxon>Eubacterium</taxon>
    </lineage>
</organism>
<evidence type="ECO:0000313" key="3">
    <source>
        <dbReference type="Proteomes" id="UP000190814"/>
    </source>
</evidence>
<dbReference type="OrthoDB" id="1866566at2"/>
<gene>
    <name evidence="2" type="ORF">SAMN02745111_00186</name>
</gene>
<protein>
    <submittedName>
        <fullName evidence="2">Ankyrin repeat-containing protein</fullName>
    </submittedName>
</protein>
<name>A0A1T4V5A3_9FIRM</name>
<dbReference type="SUPFAM" id="SSF48403">
    <property type="entry name" value="Ankyrin repeat"/>
    <property type="match status" value="1"/>
</dbReference>
<dbReference type="InterPro" id="IPR002110">
    <property type="entry name" value="Ankyrin_rpt"/>
</dbReference>
<dbReference type="AlphaFoldDB" id="A0A1T4V5A3"/>
<dbReference type="STRING" id="39495.SAMN02745111_00186"/>
<dbReference type="PROSITE" id="PS50297">
    <property type="entry name" value="ANK_REP_REGION"/>
    <property type="match status" value="1"/>
</dbReference>
<dbReference type="PROSITE" id="PS50088">
    <property type="entry name" value="ANK_REPEAT"/>
    <property type="match status" value="1"/>
</dbReference>
<dbReference type="InterPro" id="IPR036770">
    <property type="entry name" value="Ankyrin_rpt-contain_sf"/>
</dbReference>
<dbReference type="Proteomes" id="UP000190814">
    <property type="component" value="Unassembled WGS sequence"/>
</dbReference>
<evidence type="ECO:0000256" key="1">
    <source>
        <dbReference type="PROSITE-ProRule" id="PRU00023"/>
    </source>
</evidence>
<dbReference type="Gene3D" id="1.25.40.20">
    <property type="entry name" value="Ankyrin repeat-containing domain"/>
    <property type="match status" value="1"/>
</dbReference>
<evidence type="ECO:0000313" key="2">
    <source>
        <dbReference type="EMBL" id="SKA60145.1"/>
    </source>
</evidence>
<keyword evidence="3" id="KW-1185">Reference proteome</keyword>